<dbReference type="InterPro" id="IPR025944">
    <property type="entry name" value="Sigma_54_int_dom_CS"/>
</dbReference>
<dbReference type="FunFam" id="3.40.50.300:FF:000006">
    <property type="entry name" value="DNA-binding transcriptional regulator NtrC"/>
    <property type="match status" value="1"/>
</dbReference>
<dbReference type="InterPro" id="IPR025662">
    <property type="entry name" value="Sigma_54_int_dom_ATP-bd_1"/>
</dbReference>
<dbReference type="PROSITE" id="PS00688">
    <property type="entry name" value="SIGMA54_INTERACT_3"/>
    <property type="match status" value="1"/>
</dbReference>
<evidence type="ECO:0000313" key="9">
    <source>
        <dbReference type="EMBL" id="TCO68482.1"/>
    </source>
</evidence>
<keyword evidence="10" id="KW-1185">Reference proteome</keyword>
<evidence type="ECO:0000256" key="6">
    <source>
        <dbReference type="SAM" id="Coils"/>
    </source>
</evidence>
<evidence type="ECO:0000259" key="8">
    <source>
        <dbReference type="PROSITE" id="PS50112"/>
    </source>
</evidence>
<feature type="domain" description="Sigma-54 factor interaction" evidence="7">
    <location>
        <begin position="311"/>
        <end position="541"/>
    </location>
</feature>
<dbReference type="GO" id="GO:0006355">
    <property type="term" value="P:regulation of DNA-templated transcription"/>
    <property type="evidence" value="ECO:0007669"/>
    <property type="project" value="InterPro"/>
</dbReference>
<proteinExistence type="predicted"/>
<dbReference type="InterPro" id="IPR000014">
    <property type="entry name" value="PAS"/>
</dbReference>
<dbReference type="Gene3D" id="1.10.8.60">
    <property type="match status" value="1"/>
</dbReference>
<organism evidence="9 10">
    <name type="scientific">Marinisporobacter balticus</name>
    <dbReference type="NCBI Taxonomy" id="2018667"/>
    <lineage>
        <taxon>Bacteria</taxon>
        <taxon>Bacillati</taxon>
        <taxon>Bacillota</taxon>
        <taxon>Clostridia</taxon>
        <taxon>Peptostreptococcales</taxon>
        <taxon>Thermotaleaceae</taxon>
        <taxon>Marinisporobacter</taxon>
    </lineage>
</organism>
<dbReference type="CDD" id="cd00009">
    <property type="entry name" value="AAA"/>
    <property type="match status" value="1"/>
</dbReference>
<sequence>MFENKNYIRQFAELMTAGFIFIDDSGKIQVYNEKAKEIFGIRHGQGIGHDAGKINHGDIVIIGDNCLGKDDGGLTPKELAYIGIDDGEINLKDVFIGIGAYKSKEITPVYKHQKLEIKKDHFTVDAVFQDIKVNVDINFIKKTIVITVEDETFKMPYIRSIGHMVVLDGDTKGVKFYQTEGYTARGENIVNLLLGKSFRAKGEDVEQLDVIGKDLFEIHEEGHTIKEFYQVAKGMDISYKDKFTEINGFPTLSTLLPISVDGKRVGAALKVEDLSILENVMKERDEALLRIEQMEKMLQKEKNIQELFSEILGESGAIHHVKQMAYKASQSNSTVLLLGESGTGKTLLAKAIHKESKYKDEPFIHVNCGAIPEHLLESELFGYEKGAFTGANREGKRGLFEVASGGTIFLDEIGEMRLSIQVKLLNVLQNKTFFRIGGTKEVAVHVRVIVATNKNLEEEMIKGNFREDLYYRINVFPIWMPPLRERKQDIYGLAHEILPKICKRLGYENKSISDEALCYFLEYDWPGNIRELENVLERAVNLAEENTIRPFHLSIKSKDAIDLEEGTTLKEVVQHAEKKAIEKALKVYHGDKNKTMKALEIGKTSFYEKLKRYSIK</sequence>
<dbReference type="PROSITE" id="PS00676">
    <property type="entry name" value="SIGMA54_INTERACT_2"/>
    <property type="match status" value="1"/>
</dbReference>
<dbReference type="Pfam" id="PF02954">
    <property type="entry name" value="HTH_8"/>
    <property type="match status" value="1"/>
</dbReference>
<evidence type="ECO:0000256" key="3">
    <source>
        <dbReference type="ARBA" id="ARBA00023015"/>
    </source>
</evidence>
<evidence type="ECO:0000256" key="1">
    <source>
        <dbReference type="ARBA" id="ARBA00022741"/>
    </source>
</evidence>
<keyword evidence="4" id="KW-0238">DNA-binding</keyword>
<dbReference type="Proteomes" id="UP000294919">
    <property type="component" value="Unassembled WGS sequence"/>
</dbReference>
<keyword evidence="1" id="KW-0547">Nucleotide-binding</keyword>
<dbReference type="AlphaFoldDB" id="A0A4R2K8Q2"/>
<dbReference type="EMBL" id="SLWV01000044">
    <property type="protein sequence ID" value="TCO68482.1"/>
    <property type="molecule type" value="Genomic_DNA"/>
</dbReference>
<dbReference type="PROSITE" id="PS00675">
    <property type="entry name" value="SIGMA54_INTERACT_1"/>
    <property type="match status" value="1"/>
</dbReference>
<dbReference type="GO" id="GO:0005524">
    <property type="term" value="F:ATP binding"/>
    <property type="evidence" value="ECO:0007669"/>
    <property type="project" value="UniProtKB-KW"/>
</dbReference>
<keyword evidence="2" id="KW-0067">ATP-binding</keyword>
<dbReference type="SUPFAM" id="SSF52540">
    <property type="entry name" value="P-loop containing nucleoside triphosphate hydrolases"/>
    <property type="match status" value="1"/>
</dbReference>
<dbReference type="OrthoDB" id="9803970at2"/>
<evidence type="ECO:0000256" key="4">
    <source>
        <dbReference type="ARBA" id="ARBA00023125"/>
    </source>
</evidence>
<dbReference type="PROSITE" id="PS50112">
    <property type="entry name" value="PAS"/>
    <property type="match status" value="1"/>
</dbReference>
<dbReference type="SUPFAM" id="SSF46689">
    <property type="entry name" value="Homeodomain-like"/>
    <property type="match status" value="1"/>
</dbReference>
<evidence type="ECO:0000259" key="7">
    <source>
        <dbReference type="PROSITE" id="PS50045"/>
    </source>
</evidence>
<evidence type="ECO:0000256" key="2">
    <source>
        <dbReference type="ARBA" id="ARBA00022840"/>
    </source>
</evidence>
<dbReference type="PROSITE" id="PS50045">
    <property type="entry name" value="SIGMA54_INTERACT_4"/>
    <property type="match status" value="1"/>
</dbReference>
<name>A0A4R2K8Q2_9FIRM</name>
<feature type="domain" description="PAS" evidence="8">
    <location>
        <begin position="4"/>
        <end position="48"/>
    </location>
</feature>
<gene>
    <name evidence="9" type="ORF">EV214_1443</name>
</gene>
<dbReference type="InterPro" id="IPR058031">
    <property type="entry name" value="AAA_lid_NorR"/>
</dbReference>
<dbReference type="InterPro" id="IPR003593">
    <property type="entry name" value="AAA+_ATPase"/>
</dbReference>
<keyword evidence="6" id="KW-0175">Coiled coil</keyword>
<dbReference type="GO" id="GO:0043565">
    <property type="term" value="F:sequence-specific DNA binding"/>
    <property type="evidence" value="ECO:0007669"/>
    <property type="project" value="InterPro"/>
</dbReference>
<dbReference type="Pfam" id="PF00158">
    <property type="entry name" value="Sigma54_activat"/>
    <property type="match status" value="1"/>
</dbReference>
<reference evidence="9 10" key="1">
    <citation type="submission" date="2019-03" db="EMBL/GenBank/DDBJ databases">
        <title>Genomic Encyclopedia of Type Strains, Phase IV (KMG-IV): sequencing the most valuable type-strain genomes for metagenomic binning, comparative biology and taxonomic classification.</title>
        <authorList>
            <person name="Goeker M."/>
        </authorList>
    </citation>
    <scope>NUCLEOTIDE SEQUENCE [LARGE SCALE GENOMIC DNA]</scope>
    <source>
        <strain evidence="9 10">DSM 102940</strain>
    </source>
</reference>
<dbReference type="InterPro" id="IPR035965">
    <property type="entry name" value="PAS-like_dom_sf"/>
</dbReference>
<dbReference type="InterPro" id="IPR027417">
    <property type="entry name" value="P-loop_NTPase"/>
</dbReference>
<comment type="caution">
    <text evidence="9">The sequence shown here is derived from an EMBL/GenBank/DDBJ whole genome shotgun (WGS) entry which is preliminary data.</text>
</comment>
<dbReference type="RefSeq" id="WP_132248195.1">
    <property type="nucleotide sequence ID" value="NZ_SLWV01000044.1"/>
</dbReference>
<dbReference type="InterPro" id="IPR002197">
    <property type="entry name" value="HTH_Fis"/>
</dbReference>
<evidence type="ECO:0000313" key="10">
    <source>
        <dbReference type="Proteomes" id="UP000294919"/>
    </source>
</evidence>
<dbReference type="Gene3D" id="1.10.10.60">
    <property type="entry name" value="Homeodomain-like"/>
    <property type="match status" value="1"/>
</dbReference>
<dbReference type="InterPro" id="IPR002078">
    <property type="entry name" value="Sigma_54_int"/>
</dbReference>
<keyword evidence="3" id="KW-0805">Transcription regulation</keyword>
<evidence type="ECO:0000256" key="5">
    <source>
        <dbReference type="ARBA" id="ARBA00023163"/>
    </source>
</evidence>
<dbReference type="InterPro" id="IPR025943">
    <property type="entry name" value="Sigma_54_int_dom_ATP-bd_2"/>
</dbReference>
<dbReference type="InterPro" id="IPR009057">
    <property type="entry name" value="Homeodomain-like_sf"/>
</dbReference>
<dbReference type="SMART" id="SM00382">
    <property type="entry name" value="AAA"/>
    <property type="match status" value="1"/>
</dbReference>
<dbReference type="Pfam" id="PF25601">
    <property type="entry name" value="AAA_lid_14"/>
    <property type="match status" value="1"/>
</dbReference>
<protein>
    <submittedName>
        <fullName evidence="9">Transcriptional regulator with PAS, ATPase and Fis domain</fullName>
    </submittedName>
</protein>
<accession>A0A4R2K8Q2</accession>
<feature type="coiled-coil region" evidence="6">
    <location>
        <begin position="277"/>
        <end position="304"/>
    </location>
</feature>
<keyword evidence="5" id="KW-0804">Transcription</keyword>
<dbReference type="SUPFAM" id="SSF55785">
    <property type="entry name" value="PYP-like sensor domain (PAS domain)"/>
    <property type="match status" value="1"/>
</dbReference>
<dbReference type="PANTHER" id="PTHR32071">
    <property type="entry name" value="TRANSCRIPTIONAL REGULATORY PROTEIN"/>
    <property type="match status" value="1"/>
</dbReference>
<dbReference type="Gene3D" id="3.40.50.300">
    <property type="entry name" value="P-loop containing nucleotide triphosphate hydrolases"/>
    <property type="match status" value="1"/>
</dbReference>